<dbReference type="EMBL" id="UZAF01019046">
    <property type="protein sequence ID" value="VDO57185.1"/>
    <property type="molecule type" value="Genomic_DNA"/>
</dbReference>
<gene>
    <name evidence="1" type="ORF">HPLM_LOCUS15596</name>
</gene>
<accession>A0A3P8A688</accession>
<sequence length="188" mass="20701">MLPFFNNLQSTLHSSGFNRASVAEVMQAMQVFVKYNIIDLVLSDGVAEMAQMRSVQETPRHDGGKQPPAVNFLLVDVLRSGSGAAANGKNFAETVMKEHRISNEAIELEVVDAFFITCLSDLKAQFTIILGNPDYGEKWKTRSKLVKKIPDTIVGAVLGPKAKTLQEIQFYSGFSVWLGMKKVCVCAN</sequence>
<proteinExistence type="predicted"/>
<dbReference type="AlphaFoldDB" id="A0A3P8A688"/>
<protein>
    <submittedName>
        <fullName evidence="1">Uncharacterized protein</fullName>
    </submittedName>
</protein>
<dbReference type="OrthoDB" id="441329at2759"/>
<evidence type="ECO:0000313" key="2">
    <source>
        <dbReference type="Proteomes" id="UP000268014"/>
    </source>
</evidence>
<organism evidence="1 2">
    <name type="scientific">Haemonchus placei</name>
    <name type="common">Barber's pole worm</name>
    <dbReference type="NCBI Taxonomy" id="6290"/>
    <lineage>
        <taxon>Eukaryota</taxon>
        <taxon>Metazoa</taxon>
        <taxon>Ecdysozoa</taxon>
        <taxon>Nematoda</taxon>
        <taxon>Chromadorea</taxon>
        <taxon>Rhabditida</taxon>
        <taxon>Rhabditina</taxon>
        <taxon>Rhabditomorpha</taxon>
        <taxon>Strongyloidea</taxon>
        <taxon>Trichostrongylidae</taxon>
        <taxon>Haemonchus</taxon>
    </lineage>
</organism>
<evidence type="ECO:0000313" key="1">
    <source>
        <dbReference type="EMBL" id="VDO57185.1"/>
    </source>
</evidence>
<name>A0A3P8A688_HAEPC</name>
<reference evidence="1 2" key="1">
    <citation type="submission" date="2018-11" db="EMBL/GenBank/DDBJ databases">
        <authorList>
            <consortium name="Pathogen Informatics"/>
        </authorList>
    </citation>
    <scope>NUCLEOTIDE SEQUENCE [LARGE SCALE GENOMIC DNA]</scope>
    <source>
        <strain evidence="1 2">MHpl1</strain>
    </source>
</reference>
<keyword evidence="2" id="KW-1185">Reference proteome</keyword>
<dbReference type="Proteomes" id="UP000268014">
    <property type="component" value="Unassembled WGS sequence"/>
</dbReference>